<sequence>MVMRLIAKITSLAQCALHVLKLSVLFRADASTVLDIRLFVPHCQGYHSFCGTPVLSKLLAWVCSFVWCLLCMRARANEMQDSHPLSQ</sequence>
<reference evidence="1" key="1">
    <citation type="submission" date="2019-04" db="EMBL/GenBank/DDBJ databases">
        <title>An insight into the mialome of Ixodes scapularis.</title>
        <authorList>
            <person name="Ribeiro J.M."/>
            <person name="Mather T.N."/>
            <person name="Karim S."/>
        </authorList>
    </citation>
    <scope>NUCLEOTIDE SEQUENCE</scope>
</reference>
<accession>A0A4D5RYJ3</accession>
<proteinExistence type="predicted"/>
<name>A0A4D5RYJ3_IXOSC</name>
<protein>
    <submittedName>
        <fullName evidence="1">Putative secreted protein</fullName>
    </submittedName>
</protein>
<evidence type="ECO:0000313" key="1">
    <source>
        <dbReference type="EMBL" id="MOY42129.1"/>
    </source>
</evidence>
<dbReference type="EMBL" id="GHJT01008158">
    <property type="protein sequence ID" value="MOY42129.1"/>
    <property type="molecule type" value="Transcribed_RNA"/>
</dbReference>
<dbReference type="AlphaFoldDB" id="A0A4D5RYJ3"/>
<organism evidence="1">
    <name type="scientific">Ixodes scapularis</name>
    <name type="common">Black-legged tick</name>
    <name type="synonym">Deer tick</name>
    <dbReference type="NCBI Taxonomy" id="6945"/>
    <lineage>
        <taxon>Eukaryota</taxon>
        <taxon>Metazoa</taxon>
        <taxon>Ecdysozoa</taxon>
        <taxon>Arthropoda</taxon>
        <taxon>Chelicerata</taxon>
        <taxon>Arachnida</taxon>
        <taxon>Acari</taxon>
        <taxon>Parasitiformes</taxon>
        <taxon>Ixodida</taxon>
        <taxon>Ixodoidea</taxon>
        <taxon>Ixodidae</taxon>
        <taxon>Ixodinae</taxon>
        <taxon>Ixodes</taxon>
    </lineage>
</organism>